<dbReference type="EMBL" id="HBUF01372295">
    <property type="protein sequence ID" value="CAG6726773.1"/>
    <property type="molecule type" value="Transcribed_RNA"/>
</dbReference>
<dbReference type="Gene3D" id="3.30.160.60">
    <property type="entry name" value="Classic Zinc Finger"/>
    <property type="match status" value="5"/>
</dbReference>
<feature type="domain" description="C2H2-type" evidence="7">
    <location>
        <begin position="652"/>
        <end position="681"/>
    </location>
</feature>
<evidence type="ECO:0000256" key="4">
    <source>
        <dbReference type="ARBA" id="ARBA00022833"/>
    </source>
</evidence>
<feature type="domain" description="C2H2-type" evidence="7">
    <location>
        <begin position="754"/>
        <end position="777"/>
    </location>
</feature>
<evidence type="ECO:0000256" key="2">
    <source>
        <dbReference type="ARBA" id="ARBA00022737"/>
    </source>
</evidence>
<evidence type="ECO:0000256" key="5">
    <source>
        <dbReference type="PROSITE-ProRule" id="PRU00042"/>
    </source>
</evidence>
<dbReference type="PANTHER" id="PTHR24409">
    <property type="entry name" value="ZINC FINGER PROTEIN 142"/>
    <property type="match status" value="1"/>
</dbReference>
<evidence type="ECO:0000256" key="1">
    <source>
        <dbReference type="ARBA" id="ARBA00022723"/>
    </source>
</evidence>
<feature type="compositionally biased region" description="Low complexity" evidence="6">
    <location>
        <begin position="215"/>
        <end position="224"/>
    </location>
</feature>
<dbReference type="SMART" id="SM00355">
    <property type="entry name" value="ZnF_C2H2"/>
    <property type="match status" value="12"/>
</dbReference>
<dbReference type="PANTHER" id="PTHR24409:SF295">
    <property type="entry name" value="AZ2-RELATED"/>
    <property type="match status" value="1"/>
</dbReference>
<feature type="compositionally biased region" description="Basic and acidic residues" evidence="6">
    <location>
        <begin position="185"/>
        <end position="200"/>
    </location>
</feature>
<keyword evidence="1" id="KW-0479">Metal-binding</keyword>
<keyword evidence="2" id="KW-0677">Repeat</keyword>
<protein>
    <submittedName>
        <fullName evidence="8">Zinc finger protein 26</fullName>
    </submittedName>
</protein>
<dbReference type="SUPFAM" id="SSF57667">
    <property type="entry name" value="beta-beta-alpha zinc fingers"/>
    <property type="match status" value="4"/>
</dbReference>
<feature type="region of interest" description="Disordered" evidence="6">
    <location>
        <begin position="184"/>
        <end position="237"/>
    </location>
</feature>
<feature type="domain" description="C2H2-type" evidence="7">
    <location>
        <begin position="782"/>
        <end position="810"/>
    </location>
</feature>
<keyword evidence="3 5" id="KW-0863">Zinc-finger</keyword>
<sequence length="1333" mass="150031">MKNIIPLIEECCLCMERHKIKNCNILNSPHIVNDTSTPCKAYATLPSILSVEKTCDGKEMVKTKSFLSKGVRFGPVDSQSTDKVPVDTDFPLKLLFDVDKFTYLDTRDKTACNWMCLVQPATCFQECNLVAYQSEFRIYFSVLRNIDVNTELRVYYAPFYAEKMCVQFSRNNIPSITEDYDDMFDDHLGDSPDLDPDHMMEGINQMSNPSPTPTPNITSNDSNNLNSSPVRSSQPVEDQSEWNCSMCDSVIISTPLFAEHLREHYNSKDFLENEAADKAAPPPLVSNPNETLSTLQSSALLLSETGEGFTVNCGPTLGLNSLTATSLPTTLNLGDELQVMSDLNLSYMNILPSVPILYLNTTTAKPMTVSNVPNKVFTCDICGKKFAKVMYIKRHLKQHEGEFHCARCNKNYTRKESLQLHECVNMVYNCTQCEQTFTKIKLFKQHRSTHKRQTAKFTLESLTCFQCSHVSDTMANFIQHIRTHFDKNKVNLSMIQCPICNQSYTRCRVFYTKHLRSHEASEYCALCKGVFHNRKTYEKHWCLNPDTRELPNQVPVKTKSNPLLRRNKQHANEDEEDTSGIIDSSARFTCDICLMNFTNEIKFRLHKKEHEEAMVTQATSVLCDHCGKSYDNATSLSKHITKMHNTNNNNKIQCAEPSCGKQFDTSRQLLLHIQRHKDSNITYNTPDNYPCTFCDKVFTLKKYRTIHISIKHTTDYKYSCSLCGDKFKIKQYLNSHVKHVHDNVPKVRPMKYRYGCHMCKRKFVRKKILRKHIASHSTVVSYACKLCPKTTIREKFMMNHLERVHQDKRAEWNREGYLKKLVTVKVVDRINMDEEDINGIDQEDNLNINHLHTNGISEEDNLNHHQHMNGMTLENQNTNYVNVNIHETNQQHLPTTSLEHIENQQAVLSVLDHENNLEHEDNLLNDDPMKLFDLNPESNSATALLRQGRELPGDTISNFDLSVFCNEQSVDSSLYTQPAQFNTQSTQFHIQPAHGTSTQPAQFNTQPTQFNTQPTQSEHGIQTTQYTQFNSQPMTTSYSINVQPTTQPMTSSYTINVQPTTLSSTNTLSEPAVSLYTTFSSANTVNIQPTFSSPNTPISSYTTFTSANTVNSQLLSSISSANTVNSEPAVSSYTTFSSTNTRSVNSQLLSSISSTNTANSEPAVSSYTTFTSANSVNVQPTFSSTNTPSVNSQPISSYTTLLNAETSYHKVSKETAVPATSTAASTVLPFHSNVPETVVPATSTTASTVLPASNILGNLLPIPSNQYCLTDNSSLPLQTIQTSDIRISAPVLNNLPVPDGGNNLGGEQFMYVILDPTSSTGANVVTMDFDIRL</sequence>
<dbReference type="Pfam" id="PF21549">
    <property type="entry name" value="PRDM2_PR"/>
    <property type="match status" value="1"/>
</dbReference>
<dbReference type="InterPro" id="IPR013087">
    <property type="entry name" value="Znf_C2H2_type"/>
</dbReference>
<feature type="region of interest" description="Disordered" evidence="6">
    <location>
        <begin position="993"/>
        <end position="1015"/>
    </location>
</feature>
<dbReference type="GO" id="GO:0005634">
    <property type="term" value="C:nucleus"/>
    <property type="evidence" value="ECO:0007669"/>
    <property type="project" value="TreeGrafter"/>
</dbReference>
<feature type="domain" description="C2H2-type" evidence="7">
    <location>
        <begin position="689"/>
        <end position="717"/>
    </location>
</feature>
<dbReference type="GO" id="GO:0008170">
    <property type="term" value="F:N-methyltransferase activity"/>
    <property type="evidence" value="ECO:0007669"/>
    <property type="project" value="UniProtKB-ARBA"/>
</dbReference>
<feature type="domain" description="C2H2-type" evidence="7">
    <location>
        <begin position="718"/>
        <end position="746"/>
    </location>
</feature>
<proteinExistence type="predicted"/>
<organism evidence="8">
    <name type="scientific">Cacopsylla melanoneura</name>
    <dbReference type="NCBI Taxonomy" id="428564"/>
    <lineage>
        <taxon>Eukaryota</taxon>
        <taxon>Metazoa</taxon>
        <taxon>Ecdysozoa</taxon>
        <taxon>Arthropoda</taxon>
        <taxon>Hexapoda</taxon>
        <taxon>Insecta</taxon>
        <taxon>Pterygota</taxon>
        <taxon>Neoptera</taxon>
        <taxon>Paraneoptera</taxon>
        <taxon>Hemiptera</taxon>
        <taxon>Sternorrhyncha</taxon>
        <taxon>Psylloidea</taxon>
        <taxon>Psyllidae</taxon>
        <taxon>Psyllinae</taxon>
        <taxon>Cacopsylla</taxon>
    </lineage>
</organism>
<dbReference type="GO" id="GO:0008270">
    <property type="term" value="F:zinc ion binding"/>
    <property type="evidence" value="ECO:0007669"/>
    <property type="project" value="UniProtKB-KW"/>
</dbReference>
<evidence type="ECO:0000256" key="3">
    <source>
        <dbReference type="ARBA" id="ARBA00022771"/>
    </source>
</evidence>
<dbReference type="InterPro" id="IPR036236">
    <property type="entry name" value="Znf_C2H2_sf"/>
</dbReference>
<feature type="compositionally biased region" description="Polar residues" evidence="6">
    <location>
        <begin position="225"/>
        <end position="237"/>
    </location>
</feature>
<dbReference type="InterPro" id="IPR046341">
    <property type="entry name" value="SET_dom_sf"/>
</dbReference>
<dbReference type="InterPro" id="IPR001214">
    <property type="entry name" value="SET_dom"/>
</dbReference>
<dbReference type="GO" id="GO:0000981">
    <property type="term" value="F:DNA-binding transcription factor activity, RNA polymerase II-specific"/>
    <property type="evidence" value="ECO:0007669"/>
    <property type="project" value="TreeGrafter"/>
</dbReference>
<dbReference type="Gene3D" id="2.170.270.10">
    <property type="entry name" value="SET domain"/>
    <property type="match status" value="1"/>
</dbReference>
<reference evidence="8" key="1">
    <citation type="submission" date="2021-05" db="EMBL/GenBank/DDBJ databases">
        <authorList>
            <person name="Alioto T."/>
            <person name="Alioto T."/>
            <person name="Gomez Garrido J."/>
        </authorList>
    </citation>
    <scope>NUCLEOTIDE SEQUENCE</scope>
</reference>
<evidence type="ECO:0000256" key="6">
    <source>
        <dbReference type="SAM" id="MobiDB-lite"/>
    </source>
</evidence>
<evidence type="ECO:0000313" key="8">
    <source>
        <dbReference type="EMBL" id="CAG6726773.1"/>
    </source>
</evidence>
<dbReference type="PROSITE" id="PS00028">
    <property type="entry name" value="ZINC_FINGER_C2H2_1"/>
    <property type="match status" value="9"/>
</dbReference>
<dbReference type="GO" id="GO:0008757">
    <property type="term" value="F:S-adenosylmethionine-dependent methyltransferase activity"/>
    <property type="evidence" value="ECO:0007669"/>
    <property type="project" value="UniProtKB-ARBA"/>
</dbReference>
<dbReference type="GO" id="GO:0008276">
    <property type="term" value="F:protein methyltransferase activity"/>
    <property type="evidence" value="ECO:0007669"/>
    <property type="project" value="UniProtKB-ARBA"/>
</dbReference>
<feature type="domain" description="C2H2-type" evidence="7">
    <location>
        <begin position="621"/>
        <end position="649"/>
    </location>
</feature>
<evidence type="ECO:0000259" key="7">
    <source>
        <dbReference type="PROSITE" id="PS50157"/>
    </source>
</evidence>
<accession>A0A8D8YDH9</accession>
<feature type="domain" description="C2H2-type" evidence="7">
    <location>
        <begin position="428"/>
        <end position="455"/>
    </location>
</feature>
<keyword evidence="4" id="KW-0862">Zinc</keyword>
<dbReference type="PROSITE" id="PS50157">
    <property type="entry name" value="ZINC_FINGER_C2H2_2"/>
    <property type="match status" value="8"/>
</dbReference>
<feature type="compositionally biased region" description="Low complexity" evidence="6">
    <location>
        <begin position="1002"/>
        <end position="1015"/>
    </location>
</feature>
<dbReference type="GO" id="GO:0000977">
    <property type="term" value="F:RNA polymerase II transcription regulatory region sequence-specific DNA binding"/>
    <property type="evidence" value="ECO:0007669"/>
    <property type="project" value="TreeGrafter"/>
</dbReference>
<dbReference type="Pfam" id="PF00096">
    <property type="entry name" value="zf-C2H2"/>
    <property type="match status" value="1"/>
</dbReference>
<feature type="domain" description="C2H2-type" evidence="7">
    <location>
        <begin position="377"/>
        <end position="404"/>
    </location>
</feature>
<name>A0A8D8YDH9_9HEMI</name>